<organism evidence="2">
    <name type="scientific">marine metagenome</name>
    <dbReference type="NCBI Taxonomy" id="408172"/>
    <lineage>
        <taxon>unclassified sequences</taxon>
        <taxon>metagenomes</taxon>
        <taxon>ecological metagenomes</taxon>
    </lineage>
</organism>
<dbReference type="InterPro" id="IPR027443">
    <property type="entry name" value="IPNS-like_sf"/>
</dbReference>
<dbReference type="Gene3D" id="2.60.120.330">
    <property type="entry name" value="B-lactam Antibiotic, Isopenicillin N Synthase, Chain"/>
    <property type="match status" value="1"/>
</dbReference>
<dbReference type="Pfam" id="PF05118">
    <property type="entry name" value="Asp_Arg_Hydrox"/>
    <property type="match status" value="1"/>
</dbReference>
<proteinExistence type="predicted"/>
<name>A0A382CFD7_9ZZZZ</name>
<feature type="domain" description="Aspartyl/asparaginy/proline hydroxylase" evidence="1">
    <location>
        <begin position="73"/>
        <end position="177"/>
    </location>
</feature>
<dbReference type="SUPFAM" id="SSF51197">
    <property type="entry name" value="Clavaminate synthase-like"/>
    <property type="match status" value="1"/>
</dbReference>
<dbReference type="AlphaFoldDB" id="A0A382CFD7"/>
<gene>
    <name evidence="2" type="ORF">METZ01_LOCUS177225</name>
</gene>
<evidence type="ECO:0000259" key="1">
    <source>
        <dbReference type="Pfam" id="PF05118"/>
    </source>
</evidence>
<evidence type="ECO:0000313" key="2">
    <source>
        <dbReference type="EMBL" id="SVB24371.1"/>
    </source>
</evidence>
<accession>A0A382CFD7</accession>
<reference evidence="2" key="1">
    <citation type="submission" date="2018-05" db="EMBL/GenBank/DDBJ databases">
        <authorList>
            <person name="Lanie J.A."/>
            <person name="Ng W.-L."/>
            <person name="Kazmierczak K.M."/>
            <person name="Andrzejewski T.M."/>
            <person name="Davidsen T.M."/>
            <person name="Wayne K.J."/>
            <person name="Tettelin H."/>
            <person name="Glass J.I."/>
            <person name="Rusch D."/>
            <person name="Podicherti R."/>
            <person name="Tsui H.-C.T."/>
            <person name="Winkler M.E."/>
        </authorList>
    </citation>
    <scope>NUCLEOTIDE SEQUENCE</scope>
</reference>
<dbReference type="InterPro" id="IPR007803">
    <property type="entry name" value="Asp/Arg/Pro-Hydrxlase"/>
</dbReference>
<sequence>MNISEPQRYLGEVDVKALSQCILSQDAKAWTEQLIRQQSYEVHKDTESIVMLFCDETWPDGDVHREVGWDRIADNAMPLINHIIETYYNPGGIVLRAMAAKLKAGGRISPHVDSLKSFHMGHRIHVPITTNASVRFMIEGKPYRFEVGKVYELNNQKTHSVMNMSKDDRISFIFDYVPPELNKNA</sequence>
<protein>
    <recommendedName>
        <fullName evidence="1">Aspartyl/asparaginy/proline hydroxylase domain-containing protein</fullName>
    </recommendedName>
</protein>
<dbReference type="EMBL" id="UINC01034086">
    <property type="protein sequence ID" value="SVB24371.1"/>
    <property type="molecule type" value="Genomic_DNA"/>
</dbReference>